<dbReference type="AlphaFoldDB" id="A0A1N6EX85"/>
<proteinExistence type="predicted"/>
<sequence length="110" mass="12075">MKTKFIVLSLMAAGICTMSCRQDDESPGEETFQSSLKQQNPTDESQKNVNDSISVENAETDPPRDGAHWKVDEVSGTKKLDSLSLPLQVNPYNGPTEPPKDGAHWKGSEK</sequence>
<dbReference type="RefSeq" id="WP_074228930.1">
    <property type="nucleotide sequence ID" value="NZ_FSRQ01000001.1"/>
</dbReference>
<keyword evidence="3" id="KW-1185">Reference proteome</keyword>
<gene>
    <name evidence="2" type="ORF">SAMN05421769_0783</name>
</gene>
<feature type="compositionally biased region" description="Polar residues" evidence="1">
    <location>
        <begin position="31"/>
        <end position="57"/>
    </location>
</feature>
<organism evidence="2 3">
    <name type="scientific">Chryseobacterium scophthalmum</name>
    <dbReference type="NCBI Taxonomy" id="59733"/>
    <lineage>
        <taxon>Bacteria</taxon>
        <taxon>Pseudomonadati</taxon>
        <taxon>Bacteroidota</taxon>
        <taxon>Flavobacteriia</taxon>
        <taxon>Flavobacteriales</taxon>
        <taxon>Weeksellaceae</taxon>
        <taxon>Chryseobacterium group</taxon>
        <taxon>Chryseobacterium</taxon>
    </lineage>
</organism>
<protein>
    <submittedName>
        <fullName evidence="2">Uncharacterized protein</fullName>
    </submittedName>
</protein>
<dbReference type="OrthoDB" id="1273063at2"/>
<dbReference type="Proteomes" id="UP000184782">
    <property type="component" value="Unassembled WGS sequence"/>
</dbReference>
<feature type="compositionally biased region" description="Basic and acidic residues" evidence="1">
    <location>
        <begin position="98"/>
        <end position="110"/>
    </location>
</feature>
<evidence type="ECO:0000256" key="1">
    <source>
        <dbReference type="SAM" id="MobiDB-lite"/>
    </source>
</evidence>
<dbReference type="EMBL" id="FSRQ01000001">
    <property type="protein sequence ID" value="SIN87596.1"/>
    <property type="molecule type" value="Genomic_DNA"/>
</dbReference>
<evidence type="ECO:0000313" key="2">
    <source>
        <dbReference type="EMBL" id="SIN87596.1"/>
    </source>
</evidence>
<name>A0A1N6EX85_9FLAO</name>
<accession>A0A1N6EX85</accession>
<reference evidence="3" key="1">
    <citation type="submission" date="2016-12" db="EMBL/GenBank/DDBJ databases">
        <authorList>
            <person name="Varghese N."/>
            <person name="Submissions S."/>
        </authorList>
    </citation>
    <scope>NUCLEOTIDE SEQUENCE [LARGE SCALE GENOMIC DNA]</scope>
    <source>
        <strain evidence="3">DSM 16779</strain>
    </source>
</reference>
<evidence type="ECO:0000313" key="3">
    <source>
        <dbReference type="Proteomes" id="UP000184782"/>
    </source>
</evidence>
<feature type="compositionally biased region" description="Basic and acidic residues" evidence="1">
    <location>
        <begin position="61"/>
        <end position="81"/>
    </location>
</feature>
<feature type="region of interest" description="Disordered" evidence="1">
    <location>
        <begin position="21"/>
        <end position="110"/>
    </location>
</feature>